<evidence type="ECO:0000256" key="1">
    <source>
        <dbReference type="SAM" id="MobiDB-lite"/>
    </source>
</evidence>
<dbReference type="Proteomes" id="UP001595697">
    <property type="component" value="Unassembled WGS sequence"/>
</dbReference>
<proteinExistence type="predicted"/>
<dbReference type="RefSeq" id="WP_247261620.1">
    <property type="nucleotide sequence ID" value="NZ_JALJQZ010000024.1"/>
</dbReference>
<comment type="caution">
    <text evidence="3">The sequence shown here is derived from an EMBL/GenBank/DDBJ whole genome shotgun (WGS) entry which is preliminary data.</text>
</comment>
<accession>A0ABV8ECT1</accession>
<evidence type="ECO:0000259" key="2">
    <source>
        <dbReference type="Pfam" id="PF09860"/>
    </source>
</evidence>
<feature type="region of interest" description="Disordered" evidence="1">
    <location>
        <begin position="208"/>
        <end position="234"/>
    </location>
</feature>
<feature type="domain" description="DUF2087" evidence="2">
    <location>
        <begin position="115"/>
        <end position="184"/>
    </location>
</feature>
<organism evidence="3 4">
    <name type="scientific">Rhizobium lemnae</name>
    <dbReference type="NCBI Taxonomy" id="1214924"/>
    <lineage>
        <taxon>Bacteria</taxon>
        <taxon>Pseudomonadati</taxon>
        <taxon>Pseudomonadota</taxon>
        <taxon>Alphaproteobacteria</taxon>
        <taxon>Hyphomicrobiales</taxon>
        <taxon>Rhizobiaceae</taxon>
        <taxon>Rhizobium/Agrobacterium group</taxon>
        <taxon>Rhizobium</taxon>
    </lineage>
</organism>
<evidence type="ECO:0000313" key="3">
    <source>
        <dbReference type="EMBL" id="MFC3969693.1"/>
    </source>
</evidence>
<dbReference type="EMBL" id="JBHSBD010000072">
    <property type="protein sequence ID" value="MFC3969693.1"/>
    <property type="molecule type" value="Genomic_DNA"/>
</dbReference>
<protein>
    <submittedName>
        <fullName evidence="3">DUF2087 domain-containing protein</fullName>
    </submittedName>
</protein>
<sequence length="234" mass="26604">MSKPVSGMVVTDVSAFAKSIRKELLARETGPDHKPVSHLELLNILARSAGFRNFQHLKASDRKVDTGFRAIRCEEEASCRVAETRLDARETLEPEPVDHRKIEQILRCFDASGVLLRWPKKTSQQRLALWWCWAAMPSRRDLTEPEVNVVLKALNGFGDHVLMRREMIDWGMMTRSLDCKVYRRVETKPPAEAASLIARLKERKRAGIVPRPSGREQFRLARMQAPPAASPISP</sequence>
<dbReference type="Pfam" id="PF09860">
    <property type="entry name" value="DUF2087"/>
    <property type="match status" value="1"/>
</dbReference>
<gene>
    <name evidence="3" type="ORF">ACFOVS_16400</name>
</gene>
<reference evidence="4" key="1">
    <citation type="journal article" date="2019" name="Int. J. Syst. Evol. Microbiol.">
        <title>The Global Catalogue of Microorganisms (GCM) 10K type strain sequencing project: providing services to taxonomists for standard genome sequencing and annotation.</title>
        <authorList>
            <consortium name="The Broad Institute Genomics Platform"/>
            <consortium name="The Broad Institute Genome Sequencing Center for Infectious Disease"/>
            <person name="Wu L."/>
            <person name="Ma J."/>
        </authorList>
    </citation>
    <scope>NUCLEOTIDE SEQUENCE [LARGE SCALE GENOMIC DNA]</scope>
    <source>
        <strain evidence="4">TBRC 5781</strain>
    </source>
</reference>
<evidence type="ECO:0000313" key="4">
    <source>
        <dbReference type="Proteomes" id="UP001595697"/>
    </source>
</evidence>
<keyword evidence="4" id="KW-1185">Reference proteome</keyword>
<dbReference type="InterPro" id="IPR018656">
    <property type="entry name" value="DUF2087"/>
</dbReference>
<name>A0ABV8ECT1_9HYPH</name>